<organism evidence="5 6">
    <name type="scientific">Rhynchospora breviuscula</name>
    <dbReference type="NCBI Taxonomy" id="2022672"/>
    <lineage>
        <taxon>Eukaryota</taxon>
        <taxon>Viridiplantae</taxon>
        <taxon>Streptophyta</taxon>
        <taxon>Embryophyta</taxon>
        <taxon>Tracheophyta</taxon>
        <taxon>Spermatophyta</taxon>
        <taxon>Magnoliopsida</taxon>
        <taxon>Liliopsida</taxon>
        <taxon>Poales</taxon>
        <taxon>Cyperaceae</taxon>
        <taxon>Cyperoideae</taxon>
        <taxon>Rhynchosporeae</taxon>
        <taxon>Rhynchospora</taxon>
    </lineage>
</organism>
<feature type="region of interest" description="Disordered" evidence="3">
    <location>
        <begin position="287"/>
        <end position="351"/>
    </location>
</feature>
<comment type="function">
    <text evidence="2">Putative transcription activator involved in regulating light control of development.</text>
</comment>
<keyword evidence="1 2" id="KW-0863">Zinc-finger</keyword>
<protein>
    <recommendedName>
        <fullName evidence="2">Protein FAR1-RELATED SEQUENCE</fullName>
    </recommendedName>
</protein>
<keyword evidence="2" id="KW-0862">Zinc</keyword>
<evidence type="ECO:0000259" key="4">
    <source>
        <dbReference type="PROSITE" id="PS50966"/>
    </source>
</evidence>
<proteinExistence type="inferred from homology"/>
<evidence type="ECO:0000313" key="5">
    <source>
        <dbReference type="EMBL" id="KAJ1700267.1"/>
    </source>
</evidence>
<gene>
    <name evidence="5" type="ORF">LUZ63_000046</name>
</gene>
<dbReference type="OrthoDB" id="2407438at2759"/>
<evidence type="ECO:0000313" key="6">
    <source>
        <dbReference type="Proteomes" id="UP001151287"/>
    </source>
</evidence>
<dbReference type="Pfam" id="PF10551">
    <property type="entry name" value="MULE"/>
    <property type="match status" value="1"/>
</dbReference>
<keyword evidence="2" id="KW-0539">Nucleus</keyword>
<dbReference type="Pfam" id="PF04434">
    <property type="entry name" value="SWIM"/>
    <property type="match status" value="1"/>
</dbReference>
<reference evidence="5" key="1">
    <citation type="journal article" date="2022" name="Cell">
        <title>Repeat-based holocentromeres influence genome architecture and karyotype evolution.</title>
        <authorList>
            <person name="Hofstatter P.G."/>
            <person name="Thangavel G."/>
            <person name="Lux T."/>
            <person name="Neumann P."/>
            <person name="Vondrak T."/>
            <person name="Novak P."/>
            <person name="Zhang M."/>
            <person name="Costa L."/>
            <person name="Castellani M."/>
            <person name="Scott A."/>
            <person name="Toegelov H."/>
            <person name="Fuchs J."/>
            <person name="Mata-Sucre Y."/>
            <person name="Dias Y."/>
            <person name="Vanzela A.L.L."/>
            <person name="Huettel B."/>
            <person name="Almeida C.C.S."/>
            <person name="Simkova H."/>
            <person name="Souza G."/>
            <person name="Pedrosa-Harand A."/>
            <person name="Macas J."/>
            <person name="Mayer K.F.X."/>
            <person name="Houben A."/>
            <person name="Marques A."/>
        </authorList>
    </citation>
    <scope>NUCLEOTIDE SEQUENCE</scope>
    <source>
        <strain evidence="5">RhyBre1mFocal</strain>
    </source>
</reference>
<dbReference type="PROSITE" id="PS50966">
    <property type="entry name" value="ZF_SWIM"/>
    <property type="match status" value="1"/>
</dbReference>
<comment type="similarity">
    <text evidence="2">Belongs to the FHY3/FAR1 family.</text>
</comment>
<dbReference type="AlphaFoldDB" id="A0A9Q0CV29"/>
<comment type="subcellular location">
    <subcellularLocation>
        <location evidence="2">Nucleus</location>
    </subcellularLocation>
</comment>
<feature type="compositionally biased region" description="Polar residues" evidence="3">
    <location>
        <begin position="288"/>
        <end position="300"/>
    </location>
</feature>
<feature type="compositionally biased region" description="Polar residues" evidence="3">
    <location>
        <begin position="336"/>
        <end position="351"/>
    </location>
</feature>
<dbReference type="InterPro" id="IPR007527">
    <property type="entry name" value="Znf_SWIM"/>
</dbReference>
<accession>A0A9Q0CV29</accession>
<dbReference type="Proteomes" id="UP001151287">
    <property type="component" value="Unassembled WGS sequence"/>
</dbReference>
<dbReference type="InterPro" id="IPR018289">
    <property type="entry name" value="MULE_transposase_dom"/>
</dbReference>
<sequence length="351" mass="40994">MCNQNKESFEWVFTKFLDTHGGKKPITIFTDQDSAIGIALEKIIPDTRHALCMWHIGQNCFKKLGKNIKEEKSITGEFNNCVYRYEEEKEFEDAFNILMKKLDGEGKRVLEQNREKEIKSEYRMRSKIPRLKFDMPILHEAEKLYTPKVFELFQAVVELSSSAHKSGQVVWTREDQMILCSCKKFEREDILCWHALKVLVFCKDVKVIPQRYILNRWTKMAKDVVVVDIEGRRVIEDPMLDVRNRNADMVRIITPICGKAAHNEEQTHFVRNGLLELRRKYEEKYENLPQTSGDDNPTSEHSLHLKKKNGGDRRSKRNPSCIEKRTRAKKAKNKTISNGQDSLSGLEITQE</sequence>
<dbReference type="GO" id="GO:0008270">
    <property type="term" value="F:zinc ion binding"/>
    <property type="evidence" value="ECO:0007669"/>
    <property type="project" value="UniProtKB-UniRule"/>
</dbReference>
<dbReference type="GO" id="GO:0005634">
    <property type="term" value="C:nucleus"/>
    <property type="evidence" value="ECO:0007669"/>
    <property type="project" value="UniProtKB-SubCell"/>
</dbReference>
<dbReference type="PANTHER" id="PTHR31669:SF251">
    <property type="entry name" value="PROTEIN FAR1-RELATED SEQUENCE"/>
    <property type="match status" value="1"/>
</dbReference>
<feature type="domain" description="SWIM-type" evidence="4">
    <location>
        <begin position="153"/>
        <end position="203"/>
    </location>
</feature>
<keyword evidence="2" id="KW-0479">Metal-binding</keyword>
<dbReference type="PANTHER" id="PTHR31669">
    <property type="entry name" value="PROTEIN FAR1-RELATED SEQUENCE 10-RELATED"/>
    <property type="match status" value="1"/>
</dbReference>
<dbReference type="GO" id="GO:0006355">
    <property type="term" value="P:regulation of DNA-templated transcription"/>
    <property type="evidence" value="ECO:0007669"/>
    <property type="project" value="UniProtKB-UniRule"/>
</dbReference>
<evidence type="ECO:0000256" key="1">
    <source>
        <dbReference type="PROSITE-ProRule" id="PRU00325"/>
    </source>
</evidence>
<dbReference type="InterPro" id="IPR031052">
    <property type="entry name" value="FHY3/FAR1"/>
</dbReference>
<evidence type="ECO:0000256" key="2">
    <source>
        <dbReference type="RuleBase" id="RU367018"/>
    </source>
</evidence>
<keyword evidence="6" id="KW-1185">Reference proteome</keyword>
<dbReference type="EMBL" id="JAMQYH010000001">
    <property type="protein sequence ID" value="KAJ1700267.1"/>
    <property type="molecule type" value="Genomic_DNA"/>
</dbReference>
<evidence type="ECO:0000256" key="3">
    <source>
        <dbReference type="SAM" id="MobiDB-lite"/>
    </source>
</evidence>
<name>A0A9Q0CV29_9POAL</name>
<comment type="caution">
    <text evidence="5">The sequence shown here is derived from an EMBL/GenBank/DDBJ whole genome shotgun (WGS) entry which is preliminary data.</text>
</comment>